<feature type="binding site" evidence="5">
    <location>
        <begin position="126"/>
        <end position="130"/>
    </location>
    <ligand>
        <name>S-adenosyl-L-methionine</name>
        <dbReference type="ChEBI" id="CHEBI:59789"/>
    </ligand>
</feature>
<keyword evidence="3 5" id="KW-0949">S-adenosyl-L-methionine</keyword>
<dbReference type="Gene3D" id="1.10.8.10">
    <property type="entry name" value="DNA helicase RuvA subunit, C-terminal domain"/>
    <property type="match status" value="1"/>
</dbReference>
<dbReference type="SUPFAM" id="SSF53335">
    <property type="entry name" value="S-adenosyl-L-methionine-dependent methyltransferases"/>
    <property type="match status" value="1"/>
</dbReference>
<dbReference type="InterPro" id="IPR050320">
    <property type="entry name" value="N5-glutamine_MTase"/>
</dbReference>
<dbReference type="NCBIfam" id="TIGR03534">
    <property type="entry name" value="RF_mod_PrmC"/>
    <property type="match status" value="1"/>
</dbReference>
<gene>
    <name evidence="5 8" type="primary">prmC</name>
    <name evidence="8" type="ORF">MUO14_08595</name>
</gene>
<evidence type="ECO:0000256" key="1">
    <source>
        <dbReference type="ARBA" id="ARBA00022603"/>
    </source>
</evidence>
<evidence type="ECO:0000313" key="8">
    <source>
        <dbReference type="EMBL" id="UOQ94969.1"/>
    </source>
</evidence>
<evidence type="ECO:0000256" key="4">
    <source>
        <dbReference type="ARBA" id="ARBA00048391"/>
    </source>
</evidence>
<dbReference type="Pfam" id="PF17827">
    <property type="entry name" value="PrmC_N"/>
    <property type="match status" value="1"/>
</dbReference>
<evidence type="ECO:0000259" key="7">
    <source>
        <dbReference type="Pfam" id="PF17827"/>
    </source>
</evidence>
<dbReference type="InterPro" id="IPR019874">
    <property type="entry name" value="RF_methyltr_PrmC"/>
</dbReference>
<evidence type="ECO:0000256" key="5">
    <source>
        <dbReference type="HAMAP-Rule" id="MF_02126"/>
    </source>
</evidence>
<reference evidence="8 9" key="1">
    <citation type="submission" date="2022-04" db="EMBL/GenBank/DDBJ databases">
        <title>Halobacillus sp. isolated from saltern.</title>
        <authorList>
            <person name="Won M."/>
            <person name="Lee C.-M."/>
            <person name="Woen H.-Y."/>
            <person name="Kwon S.-W."/>
        </authorList>
    </citation>
    <scope>NUCLEOTIDE SEQUENCE [LARGE SCALE GENOMIC DNA]</scope>
    <source>
        <strain evidence="8 9">SSTM10-2</strain>
    </source>
</reference>
<evidence type="ECO:0000313" key="9">
    <source>
        <dbReference type="Proteomes" id="UP000831880"/>
    </source>
</evidence>
<feature type="binding site" evidence="5">
    <location>
        <position position="149"/>
    </location>
    <ligand>
        <name>S-adenosyl-L-methionine</name>
        <dbReference type="ChEBI" id="CHEBI:59789"/>
    </ligand>
</feature>
<dbReference type="Proteomes" id="UP000831880">
    <property type="component" value="Chromosome"/>
</dbReference>
<dbReference type="InterPro" id="IPR002052">
    <property type="entry name" value="DNA_methylase_N6_adenine_CS"/>
</dbReference>
<comment type="function">
    <text evidence="5">Methylates the class 1 translation termination release factors RF1/PrfA and RF2/PrfB on the glutamine residue of the universally conserved GGQ motif.</text>
</comment>
<dbReference type="PANTHER" id="PTHR18895:SF74">
    <property type="entry name" value="MTRF1L RELEASE FACTOR GLUTAMINE METHYLTRANSFERASE"/>
    <property type="match status" value="1"/>
</dbReference>
<feature type="binding site" evidence="5">
    <location>
        <position position="191"/>
    </location>
    <ligand>
        <name>S-adenosyl-L-methionine</name>
        <dbReference type="ChEBI" id="CHEBI:59789"/>
    </ligand>
</feature>
<dbReference type="PANTHER" id="PTHR18895">
    <property type="entry name" value="HEMK METHYLTRANSFERASE"/>
    <property type="match status" value="1"/>
</dbReference>
<dbReference type="InterPro" id="IPR007848">
    <property type="entry name" value="Small_mtfrase_dom"/>
</dbReference>
<evidence type="ECO:0000256" key="3">
    <source>
        <dbReference type="ARBA" id="ARBA00022691"/>
    </source>
</evidence>
<dbReference type="Gene3D" id="3.40.50.150">
    <property type="entry name" value="Vaccinia Virus protein VP39"/>
    <property type="match status" value="1"/>
</dbReference>
<dbReference type="Pfam" id="PF05175">
    <property type="entry name" value="MTS"/>
    <property type="match status" value="1"/>
</dbReference>
<keyword evidence="9" id="KW-1185">Reference proteome</keyword>
<dbReference type="RefSeq" id="WP_244754824.1">
    <property type="nucleotide sequence ID" value="NZ_CP095074.1"/>
</dbReference>
<dbReference type="CDD" id="cd02440">
    <property type="entry name" value="AdoMet_MTases"/>
    <property type="match status" value="1"/>
</dbReference>
<dbReference type="EMBL" id="CP095074">
    <property type="protein sequence ID" value="UOQ94969.1"/>
    <property type="molecule type" value="Genomic_DNA"/>
</dbReference>
<comment type="similarity">
    <text evidence="5">Belongs to the protein N5-glutamine methyltransferase family. PrmC subfamily.</text>
</comment>
<feature type="binding site" evidence="5">
    <location>
        <begin position="191"/>
        <end position="194"/>
    </location>
    <ligand>
        <name>substrate</name>
    </ligand>
</feature>
<proteinExistence type="inferred from homology"/>
<keyword evidence="2 5" id="KW-0808">Transferase</keyword>
<dbReference type="EC" id="2.1.1.297" evidence="5"/>
<comment type="catalytic activity">
    <reaction evidence="4 5">
        <text>L-glutaminyl-[peptide chain release factor] + S-adenosyl-L-methionine = N(5)-methyl-L-glutaminyl-[peptide chain release factor] + S-adenosyl-L-homocysteine + H(+)</text>
        <dbReference type="Rhea" id="RHEA:42896"/>
        <dbReference type="Rhea" id="RHEA-COMP:10271"/>
        <dbReference type="Rhea" id="RHEA-COMP:10272"/>
        <dbReference type="ChEBI" id="CHEBI:15378"/>
        <dbReference type="ChEBI" id="CHEBI:30011"/>
        <dbReference type="ChEBI" id="CHEBI:57856"/>
        <dbReference type="ChEBI" id="CHEBI:59789"/>
        <dbReference type="ChEBI" id="CHEBI:61891"/>
        <dbReference type="EC" id="2.1.1.297"/>
    </reaction>
</comment>
<organism evidence="8 9">
    <name type="scientific">Halobacillus shinanisalinarum</name>
    <dbReference type="NCBI Taxonomy" id="2932258"/>
    <lineage>
        <taxon>Bacteria</taxon>
        <taxon>Bacillati</taxon>
        <taxon>Bacillota</taxon>
        <taxon>Bacilli</taxon>
        <taxon>Bacillales</taxon>
        <taxon>Bacillaceae</taxon>
        <taxon>Halobacillus</taxon>
    </lineage>
</organism>
<keyword evidence="1 5" id="KW-0489">Methyltransferase</keyword>
<sequence length="285" mass="32171">MSNEQAPFATIQEARRWASLFLQKSSREVRVVDLLLEHTLELSFSQLLAYEHDPFPEQKQAWFIKAVEKHVYTGVPVQHLMGEAPFYGRDFTVNRHVLIPRPETEELILGTLQKMKLESPVIVDLGTGSGIIAITLKLECPSSQLLATDLSAEAIEVAKQNADTLNADIEFFQGDFLEPIKQQPVDVIISNPPYIAFSEKLSDTVENFDPSLALFAEEEGLAAYRTILDQIVRYKLSPSLIAFEIGHEQGEVVKSLIERKLLGYDVQIEKDINKKDRMIFAKLAD</sequence>
<dbReference type="PROSITE" id="PS00092">
    <property type="entry name" value="N6_MTASE"/>
    <property type="match status" value="1"/>
</dbReference>
<dbReference type="GO" id="GO:0102559">
    <property type="term" value="F:peptide chain release factor N(5)-glutamine methyltransferase activity"/>
    <property type="evidence" value="ECO:0007669"/>
    <property type="project" value="UniProtKB-EC"/>
</dbReference>
<feature type="domain" description="Release factor glutamine methyltransferase N-terminal" evidence="7">
    <location>
        <begin position="13"/>
        <end position="82"/>
    </location>
</feature>
<dbReference type="HAMAP" id="MF_02126">
    <property type="entry name" value="RF_methyltr_PrmC"/>
    <property type="match status" value="1"/>
</dbReference>
<feature type="domain" description="Methyltransferase small" evidence="6">
    <location>
        <begin position="106"/>
        <end position="206"/>
    </location>
</feature>
<accession>A0ABY4H3R6</accession>
<protein>
    <recommendedName>
        <fullName evidence="5">Release factor glutamine methyltransferase</fullName>
        <shortName evidence="5">RF MTase</shortName>
        <ecNumber evidence="5">2.1.1.297</ecNumber>
    </recommendedName>
    <alternativeName>
        <fullName evidence="5">N5-glutamine methyltransferase PrmC</fullName>
    </alternativeName>
    <alternativeName>
        <fullName evidence="5">Protein-(glutamine-N5) MTase PrmC</fullName>
    </alternativeName>
    <alternativeName>
        <fullName evidence="5">Protein-glutamine N-methyltransferase PrmC</fullName>
    </alternativeName>
</protein>
<dbReference type="InterPro" id="IPR029063">
    <property type="entry name" value="SAM-dependent_MTases_sf"/>
</dbReference>
<dbReference type="GO" id="GO:0032259">
    <property type="term" value="P:methylation"/>
    <property type="evidence" value="ECO:0007669"/>
    <property type="project" value="UniProtKB-KW"/>
</dbReference>
<dbReference type="NCBIfam" id="TIGR00536">
    <property type="entry name" value="hemK_fam"/>
    <property type="match status" value="1"/>
</dbReference>
<evidence type="ECO:0000259" key="6">
    <source>
        <dbReference type="Pfam" id="PF05175"/>
    </source>
</evidence>
<dbReference type="InterPro" id="IPR004556">
    <property type="entry name" value="HemK-like"/>
</dbReference>
<name>A0ABY4H3R6_9BACI</name>
<feature type="binding site" evidence="5">
    <location>
        <position position="176"/>
    </location>
    <ligand>
        <name>S-adenosyl-L-methionine</name>
        <dbReference type="ChEBI" id="CHEBI:59789"/>
    </ligand>
</feature>
<evidence type="ECO:0000256" key="2">
    <source>
        <dbReference type="ARBA" id="ARBA00022679"/>
    </source>
</evidence>
<dbReference type="InterPro" id="IPR040758">
    <property type="entry name" value="PrmC_N"/>
</dbReference>